<dbReference type="Proteomes" id="UP000504637">
    <property type="component" value="Unplaced"/>
</dbReference>
<dbReference type="GeneID" id="54363112"/>
<name>A0A6J3LZD2_9PEZI</name>
<evidence type="ECO:0000256" key="2">
    <source>
        <dbReference type="ARBA" id="ARBA00022679"/>
    </source>
</evidence>
<dbReference type="InterPro" id="IPR029063">
    <property type="entry name" value="SAM-dependent_MTases_sf"/>
</dbReference>
<accession>A0A6J3LZD2</accession>
<evidence type="ECO:0000256" key="3">
    <source>
        <dbReference type="ARBA" id="ARBA00022691"/>
    </source>
</evidence>
<reference evidence="7" key="1">
    <citation type="submission" date="2020-01" db="EMBL/GenBank/DDBJ databases">
        <authorList>
            <consortium name="DOE Joint Genome Institute"/>
            <person name="Haridas S."/>
            <person name="Albert R."/>
            <person name="Binder M."/>
            <person name="Bloem J."/>
            <person name="Labutti K."/>
            <person name="Salamov A."/>
            <person name="Andreopoulos B."/>
            <person name="Baker S.E."/>
            <person name="Barry K."/>
            <person name="Bills G."/>
            <person name="Bluhm B.H."/>
            <person name="Cannon C."/>
            <person name="Castanera R."/>
            <person name="Culley D.E."/>
            <person name="Daum C."/>
            <person name="Ezra D."/>
            <person name="Gonzalez J.B."/>
            <person name="Henrissat B."/>
            <person name="Kuo A."/>
            <person name="Liang C."/>
            <person name="Lipzen A."/>
            <person name="Lutzoni F."/>
            <person name="Magnuson J."/>
            <person name="Mondo S."/>
            <person name="Nolan M."/>
            <person name="Ohm R."/>
            <person name="Pangilinan J."/>
            <person name="Park H.-J."/>
            <person name="Ramirez L."/>
            <person name="Alfaro M."/>
            <person name="Sun H."/>
            <person name="Tritt A."/>
            <person name="Yoshinaga Y."/>
            <person name="Zwiers L.-H."/>
            <person name="Turgeon B.G."/>
            <person name="Goodwin S.B."/>
            <person name="Spatafora J.W."/>
            <person name="Crous P.W."/>
            <person name="Grigoriev I.V."/>
        </authorList>
    </citation>
    <scope>NUCLEOTIDE SEQUENCE</scope>
    <source>
        <strain evidence="7">CBS 342.82</strain>
    </source>
</reference>
<dbReference type="SUPFAM" id="SSF53335">
    <property type="entry name" value="S-adenosyl-L-methionine-dependent methyltransferases"/>
    <property type="match status" value="1"/>
</dbReference>
<dbReference type="InterPro" id="IPR051654">
    <property type="entry name" value="Meroterpenoid_MTases"/>
</dbReference>
<dbReference type="GO" id="GO:0016740">
    <property type="term" value="F:transferase activity"/>
    <property type="evidence" value="ECO:0007669"/>
    <property type="project" value="UniProtKB-KW"/>
</dbReference>
<protein>
    <recommendedName>
        <fullName evidence="5">Methyltransferase type 12 domain-containing protein</fullName>
    </recommendedName>
</protein>
<dbReference type="InterPro" id="IPR013217">
    <property type="entry name" value="Methyltransf_12"/>
</dbReference>
<evidence type="ECO:0000256" key="1">
    <source>
        <dbReference type="ARBA" id="ARBA00005179"/>
    </source>
</evidence>
<comment type="similarity">
    <text evidence="4">Belongs to the class I-like SAM-binding methyltransferase superfamily.</text>
</comment>
<evidence type="ECO:0000313" key="7">
    <source>
        <dbReference type="RefSeq" id="XP_033458171.1"/>
    </source>
</evidence>
<keyword evidence="6" id="KW-1185">Reference proteome</keyword>
<dbReference type="AlphaFoldDB" id="A0A6J3LZD2"/>
<dbReference type="PANTHER" id="PTHR35897:SF1">
    <property type="entry name" value="METHYLTRANSFERASE AUSD"/>
    <property type="match status" value="1"/>
</dbReference>
<dbReference type="RefSeq" id="XP_033458171.1">
    <property type="nucleotide sequence ID" value="XM_033605312.1"/>
</dbReference>
<organism evidence="7">
    <name type="scientific">Dissoconium aciculare CBS 342.82</name>
    <dbReference type="NCBI Taxonomy" id="1314786"/>
    <lineage>
        <taxon>Eukaryota</taxon>
        <taxon>Fungi</taxon>
        <taxon>Dikarya</taxon>
        <taxon>Ascomycota</taxon>
        <taxon>Pezizomycotina</taxon>
        <taxon>Dothideomycetes</taxon>
        <taxon>Dothideomycetidae</taxon>
        <taxon>Mycosphaerellales</taxon>
        <taxon>Dissoconiaceae</taxon>
        <taxon>Dissoconium</taxon>
    </lineage>
</organism>
<evidence type="ECO:0000256" key="4">
    <source>
        <dbReference type="ARBA" id="ARBA00038314"/>
    </source>
</evidence>
<gene>
    <name evidence="7" type="ORF">K489DRAFT_382176</name>
</gene>
<sequence length="192" mass="21717">MKKDGATLLDLGCAFAQDLRRLVADGVDGRQCYGSDLRLDLIDLGYELFRDRETLHSKFIAADVFDAESPLTQLYGKIDVINASSFFHLFTRDEQLQIARQCVKLLRPQANSLIVGRHRAQVVAGDTTGKFGPSAKFWHSAESWEQFWTEIGNEMHVEFDVNVTMTGAKFERLELAPKPGEDVSMSFSVRRR</sequence>
<dbReference type="OrthoDB" id="2094832at2759"/>
<reference evidence="7" key="2">
    <citation type="submission" date="2020-04" db="EMBL/GenBank/DDBJ databases">
        <authorList>
            <consortium name="NCBI Genome Project"/>
        </authorList>
    </citation>
    <scope>NUCLEOTIDE SEQUENCE</scope>
    <source>
        <strain evidence="7">CBS 342.82</strain>
    </source>
</reference>
<keyword evidence="3" id="KW-0949">S-adenosyl-L-methionine</keyword>
<keyword evidence="2" id="KW-0808">Transferase</keyword>
<proteinExistence type="inferred from homology"/>
<evidence type="ECO:0000313" key="6">
    <source>
        <dbReference type="Proteomes" id="UP000504637"/>
    </source>
</evidence>
<comment type="pathway">
    <text evidence="1">Secondary metabolite biosynthesis.</text>
</comment>
<dbReference type="Pfam" id="PF08242">
    <property type="entry name" value="Methyltransf_12"/>
    <property type="match status" value="1"/>
</dbReference>
<evidence type="ECO:0000259" key="5">
    <source>
        <dbReference type="Pfam" id="PF08242"/>
    </source>
</evidence>
<reference evidence="7" key="3">
    <citation type="submission" date="2025-08" db="UniProtKB">
        <authorList>
            <consortium name="RefSeq"/>
        </authorList>
    </citation>
    <scope>IDENTIFICATION</scope>
    <source>
        <strain evidence="7">CBS 342.82</strain>
    </source>
</reference>
<dbReference type="PANTHER" id="PTHR35897">
    <property type="entry name" value="METHYLTRANSFERASE AUSD"/>
    <property type="match status" value="1"/>
</dbReference>
<feature type="domain" description="Methyltransferase type 12" evidence="5">
    <location>
        <begin position="9"/>
        <end position="109"/>
    </location>
</feature>
<dbReference type="Gene3D" id="3.40.50.150">
    <property type="entry name" value="Vaccinia Virus protein VP39"/>
    <property type="match status" value="1"/>
</dbReference>